<dbReference type="HOGENOM" id="CLU_027408_1_0_12"/>
<protein>
    <submittedName>
        <fullName evidence="5">Melibiose carrier protein, Na+/melibiose symporter</fullName>
    </submittedName>
</protein>
<name>V5WHJ3_9SPIO</name>
<keyword evidence="2" id="KW-0813">Transport</keyword>
<dbReference type="eggNOG" id="COG2211">
    <property type="taxonomic scope" value="Bacteria"/>
</dbReference>
<evidence type="ECO:0000256" key="4">
    <source>
        <dbReference type="SAM" id="Phobius"/>
    </source>
</evidence>
<evidence type="ECO:0000313" key="6">
    <source>
        <dbReference type="Proteomes" id="UP000018680"/>
    </source>
</evidence>
<feature type="transmembrane region" description="Helical" evidence="4">
    <location>
        <begin position="233"/>
        <end position="258"/>
    </location>
</feature>
<dbReference type="GO" id="GO:0006814">
    <property type="term" value="P:sodium ion transport"/>
    <property type="evidence" value="ECO:0007669"/>
    <property type="project" value="InterPro"/>
</dbReference>
<feature type="transmembrane region" description="Helical" evidence="4">
    <location>
        <begin position="411"/>
        <end position="429"/>
    </location>
</feature>
<dbReference type="InterPro" id="IPR036259">
    <property type="entry name" value="MFS_trans_sf"/>
</dbReference>
<dbReference type="InterPro" id="IPR001927">
    <property type="entry name" value="Na/Gal_symport"/>
</dbReference>
<feature type="transmembrane region" description="Helical" evidence="4">
    <location>
        <begin position="146"/>
        <end position="170"/>
    </location>
</feature>
<feature type="transmembrane region" description="Helical" evidence="4">
    <location>
        <begin position="298"/>
        <end position="316"/>
    </location>
</feature>
<feature type="transmembrane region" description="Helical" evidence="4">
    <location>
        <begin position="322"/>
        <end position="349"/>
    </location>
</feature>
<organism evidence="5 6">
    <name type="scientific">Salinispira pacifica</name>
    <dbReference type="NCBI Taxonomy" id="1307761"/>
    <lineage>
        <taxon>Bacteria</taxon>
        <taxon>Pseudomonadati</taxon>
        <taxon>Spirochaetota</taxon>
        <taxon>Spirochaetia</taxon>
        <taxon>Spirochaetales</taxon>
        <taxon>Spirochaetaceae</taxon>
        <taxon>Salinispira</taxon>
    </lineage>
</organism>
<dbReference type="RefSeq" id="WP_024267994.1">
    <property type="nucleotide sequence ID" value="NC_023035.1"/>
</dbReference>
<evidence type="ECO:0000313" key="5">
    <source>
        <dbReference type="EMBL" id="AHC15075.1"/>
    </source>
</evidence>
<evidence type="ECO:0000256" key="1">
    <source>
        <dbReference type="ARBA" id="ARBA00009617"/>
    </source>
</evidence>
<dbReference type="STRING" id="1307761.L21SP2_1692"/>
<accession>V5WHJ3</accession>
<dbReference type="OrthoDB" id="9764596at2"/>
<dbReference type="GO" id="GO:0008643">
    <property type="term" value="P:carbohydrate transport"/>
    <property type="evidence" value="ECO:0007669"/>
    <property type="project" value="InterPro"/>
</dbReference>
<feature type="transmembrane region" description="Helical" evidence="4">
    <location>
        <begin position="78"/>
        <end position="98"/>
    </location>
</feature>
<evidence type="ECO:0000256" key="3">
    <source>
        <dbReference type="ARBA" id="ARBA00022847"/>
    </source>
</evidence>
<dbReference type="SUPFAM" id="SSF103473">
    <property type="entry name" value="MFS general substrate transporter"/>
    <property type="match status" value="1"/>
</dbReference>
<feature type="transmembrane region" description="Helical" evidence="4">
    <location>
        <begin position="182"/>
        <end position="205"/>
    </location>
</feature>
<evidence type="ECO:0000256" key="2">
    <source>
        <dbReference type="ARBA" id="ARBA00022448"/>
    </source>
</evidence>
<keyword evidence="4" id="KW-1133">Transmembrane helix</keyword>
<dbReference type="EMBL" id="CP006939">
    <property type="protein sequence ID" value="AHC15075.1"/>
    <property type="molecule type" value="Genomic_DNA"/>
</dbReference>
<reference evidence="5 6" key="1">
    <citation type="journal article" date="2015" name="Stand. Genomic Sci.">
        <title>Complete genome sequence and description of Salinispira pacifica gen. nov., sp. nov., a novel spirochaete isolated form a hypersaline microbial mat.</title>
        <authorList>
            <person name="Ben Hania W."/>
            <person name="Joseph M."/>
            <person name="Schumann P."/>
            <person name="Bunk B."/>
            <person name="Fiebig A."/>
            <person name="Sproer C."/>
            <person name="Klenk H.P."/>
            <person name="Fardeau M.L."/>
            <person name="Spring S."/>
        </authorList>
    </citation>
    <scope>NUCLEOTIDE SEQUENCE [LARGE SCALE GENOMIC DNA]</scope>
    <source>
        <strain evidence="5 6">L21-RPul-D2</strain>
    </source>
</reference>
<feature type="transmembrane region" description="Helical" evidence="4">
    <location>
        <begin position="38"/>
        <end position="57"/>
    </location>
</feature>
<feature type="transmembrane region" description="Helical" evidence="4">
    <location>
        <begin position="370"/>
        <end position="391"/>
    </location>
</feature>
<keyword evidence="6" id="KW-1185">Reference proteome</keyword>
<keyword evidence="4" id="KW-0472">Membrane</keyword>
<dbReference type="PANTHER" id="PTHR11328">
    <property type="entry name" value="MAJOR FACILITATOR SUPERFAMILY DOMAIN-CONTAINING PROTEIN"/>
    <property type="match status" value="1"/>
</dbReference>
<dbReference type="NCBIfam" id="TIGR00792">
    <property type="entry name" value="gph"/>
    <property type="match status" value="1"/>
</dbReference>
<comment type="similarity">
    <text evidence="1">Belongs to the sodium:galactoside symporter (TC 2.A.2) family.</text>
</comment>
<dbReference type="PANTHER" id="PTHR11328:SF36">
    <property type="entry name" value="MELIBIOSE PERMEASE"/>
    <property type="match status" value="1"/>
</dbReference>
<keyword evidence="4" id="KW-0812">Transmembrane</keyword>
<gene>
    <name evidence="5" type="ORF">L21SP2_1692</name>
</gene>
<keyword evidence="3" id="KW-0769">Symport</keyword>
<dbReference type="CDD" id="cd17332">
    <property type="entry name" value="MFS_MelB_like"/>
    <property type="match status" value="1"/>
</dbReference>
<proteinExistence type="inferred from homology"/>
<dbReference type="Pfam" id="PF13347">
    <property type="entry name" value="MFS_2"/>
    <property type="match status" value="1"/>
</dbReference>
<dbReference type="Gene3D" id="1.20.1250.20">
    <property type="entry name" value="MFS general substrate transporter like domains"/>
    <property type="match status" value="2"/>
</dbReference>
<dbReference type="Proteomes" id="UP000018680">
    <property type="component" value="Chromosome"/>
</dbReference>
<dbReference type="GO" id="GO:0005886">
    <property type="term" value="C:plasma membrane"/>
    <property type="evidence" value="ECO:0007669"/>
    <property type="project" value="TreeGrafter"/>
</dbReference>
<feature type="transmembrane region" description="Helical" evidence="4">
    <location>
        <begin position="270"/>
        <end position="289"/>
    </location>
</feature>
<sequence length="469" mass="51984">MNSNLNRFTYGLGTIGRDMVYSLVSMYLIFYLSDILQLSNLALGWITTIIVGARIFDAMNDPVMGIIVDNTRTRWGKFKPWISFGAVSSAVFTVLLFTDFGLRGTAYTISFAVIYLFWGITYTANDISYWSMLPSLSVSQNEREKLGAFARICANLGLFAVVVGIVPVTTALGESLGSMKQAYFVFALIVAGILIAGQSITVFGVREPRSMFQNYQHTTLKGLLEAIFKNDQLLFTAVSYSLFMIGYVTTTSFGLYFFKYAYGNESMYSIFALVLGVSQISALLIFPLISKRIPRRRFYSIATVLVLLGYVVFFFAPMNMIYIGTAGILLFVGQAFIQLLMLLFLSDTIEYGQRKLGRRNESVTFALQPFINKIGGAAASGVVGATIIISGINDAETAADVSAQGLMMMKVAMMVLPLILIVAGYIIYLKKYKISEEYYAEIINDLEQRGDLNLDAGDENQRPDSDIPE</sequence>
<dbReference type="AlphaFoldDB" id="V5WHJ3"/>
<dbReference type="InterPro" id="IPR039672">
    <property type="entry name" value="MFS_2"/>
</dbReference>
<dbReference type="GO" id="GO:0015293">
    <property type="term" value="F:symporter activity"/>
    <property type="evidence" value="ECO:0007669"/>
    <property type="project" value="UniProtKB-KW"/>
</dbReference>
<dbReference type="PATRIC" id="fig|1307761.3.peg.1687"/>
<feature type="transmembrane region" description="Helical" evidence="4">
    <location>
        <begin position="104"/>
        <end position="125"/>
    </location>
</feature>
<dbReference type="KEGG" id="slr:L21SP2_1692"/>